<proteinExistence type="predicted"/>
<name>A0A4R8IWJ4_9GAMM</name>
<sequence>MRDRIDHRVCLVHQRTDSLVHQVRALARSPAALPVAFVFGILAERLDVSDIKGACGFLTGQANAMQIISSFIGSPAR</sequence>
<dbReference type="Proteomes" id="UP000294914">
    <property type="component" value="Unassembled WGS sequence"/>
</dbReference>
<evidence type="ECO:0000313" key="1">
    <source>
        <dbReference type="EMBL" id="TDY01753.1"/>
    </source>
</evidence>
<reference evidence="1 2" key="1">
    <citation type="submission" date="2019-03" db="EMBL/GenBank/DDBJ databases">
        <title>Genomic Encyclopedia of Type Strains, Phase IV (KMG-IV): sequencing the most valuable type-strain genomes for metagenomic binning, comparative biology and taxonomic classification.</title>
        <authorList>
            <person name="Goeker M."/>
        </authorList>
    </citation>
    <scope>NUCLEOTIDE SEQUENCE [LARGE SCALE GENOMIC DNA]</scope>
    <source>
        <strain evidence="1 2">DSM 16326</strain>
    </source>
</reference>
<dbReference type="OrthoDB" id="5787092at2"/>
<organism evidence="1 2">
    <name type="scientific">Thiohalophilus thiocyanatoxydans</name>
    <dbReference type="NCBI Taxonomy" id="381308"/>
    <lineage>
        <taxon>Bacteria</taxon>
        <taxon>Pseudomonadati</taxon>
        <taxon>Pseudomonadota</taxon>
        <taxon>Gammaproteobacteria</taxon>
        <taxon>Thiohalomonadales</taxon>
        <taxon>Thiohalophilaceae</taxon>
        <taxon>Thiohalophilus</taxon>
    </lineage>
</organism>
<protein>
    <submittedName>
        <fullName evidence="1">Uncharacterized protein</fullName>
    </submittedName>
</protein>
<gene>
    <name evidence="1" type="ORF">EDC23_1644</name>
</gene>
<keyword evidence="2" id="KW-1185">Reference proteome</keyword>
<evidence type="ECO:0000313" key="2">
    <source>
        <dbReference type="Proteomes" id="UP000294914"/>
    </source>
</evidence>
<accession>A0A4R8IWJ4</accession>
<dbReference type="EMBL" id="SOQX01000003">
    <property type="protein sequence ID" value="TDY01753.1"/>
    <property type="molecule type" value="Genomic_DNA"/>
</dbReference>
<dbReference type="RefSeq" id="WP_134083218.1">
    <property type="nucleotide sequence ID" value="NZ_SOQX01000003.1"/>
</dbReference>
<comment type="caution">
    <text evidence="1">The sequence shown here is derived from an EMBL/GenBank/DDBJ whole genome shotgun (WGS) entry which is preliminary data.</text>
</comment>
<dbReference type="AlphaFoldDB" id="A0A4R8IWJ4"/>